<keyword evidence="2" id="KW-1185">Reference proteome</keyword>
<dbReference type="Proteomes" id="UP000032266">
    <property type="component" value="Chromosome"/>
</dbReference>
<protein>
    <submittedName>
        <fullName evidence="1">Uncharacterized protein</fullName>
    </submittedName>
</protein>
<gene>
    <name evidence="1" type="ORF">YC6258_04211</name>
</gene>
<reference evidence="1 2" key="1">
    <citation type="submission" date="2014-01" db="EMBL/GenBank/DDBJ databases">
        <title>Full genme sequencing of cellulolytic bacterium Gynuella sunshinyii YC6258T gen. nov., sp. nov.</title>
        <authorList>
            <person name="Khan H."/>
            <person name="Chung E.J."/>
            <person name="Chung Y.R."/>
        </authorList>
    </citation>
    <scope>NUCLEOTIDE SEQUENCE [LARGE SCALE GENOMIC DNA]</scope>
    <source>
        <strain evidence="1 2">YC6258</strain>
    </source>
</reference>
<evidence type="ECO:0000313" key="2">
    <source>
        <dbReference type="Proteomes" id="UP000032266"/>
    </source>
</evidence>
<dbReference type="HOGENOM" id="CLU_3168666_0_0_6"/>
<proteinExistence type="predicted"/>
<dbReference type="AlphaFoldDB" id="A0A0C5VAB6"/>
<dbReference type="EMBL" id="CP007142">
    <property type="protein sequence ID" value="AJQ96245.1"/>
    <property type="molecule type" value="Genomic_DNA"/>
</dbReference>
<evidence type="ECO:0000313" key="1">
    <source>
        <dbReference type="EMBL" id="AJQ96245.1"/>
    </source>
</evidence>
<organism evidence="1 2">
    <name type="scientific">Gynuella sunshinyii YC6258</name>
    <dbReference type="NCBI Taxonomy" id="1445510"/>
    <lineage>
        <taxon>Bacteria</taxon>
        <taxon>Pseudomonadati</taxon>
        <taxon>Pseudomonadota</taxon>
        <taxon>Gammaproteobacteria</taxon>
        <taxon>Oceanospirillales</taxon>
        <taxon>Saccharospirillaceae</taxon>
        <taxon>Gynuella</taxon>
    </lineage>
</organism>
<name>A0A0C5VAB6_9GAMM</name>
<sequence length="47" mass="5219">MDFENIADLKKIPQLTWIHVGDVSINLSVISIFPALLSPLGDSCFIF</sequence>
<accession>A0A0C5VAB6</accession>
<dbReference type="KEGG" id="gsn:YC6258_04211"/>